<dbReference type="Proteomes" id="UP001150942">
    <property type="component" value="Unassembled WGS sequence"/>
</dbReference>
<dbReference type="PANTHER" id="PTHR48022">
    <property type="entry name" value="PLASTIDIC GLUCOSE TRANSPORTER 4"/>
    <property type="match status" value="1"/>
</dbReference>
<dbReference type="PANTHER" id="PTHR48022:SF17">
    <property type="entry name" value="HEXOSE TRANSPORTER"/>
    <property type="match status" value="1"/>
</dbReference>
<gene>
    <name evidence="8" type="ORF">N7449_005418</name>
</gene>
<proteinExistence type="inferred from homology"/>
<keyword evidence="5" id="KW-1133">Transmembrane helix</keyword>
<reference evidence="8" key="2">
    <citation type="journal article" date="2023" name="IMA Fungus">
        <title>Comparative genomic study of the Penicillium genus elucidates a diverse pangenome and 15 lateral gene transfer events.</title>
        <authorList>
            <person name="Petersen C."/>
            <person name="Sorensen T."/>
            <person name="Nielsen M.R."/>
            <person name="Sondergaard T.E."/>
            <person name="Sorensen J.L."/>
            <person name="Fitzpatrick D.A."/>
            <person name="Frisvad J.C."/>
            <person name="Nielsen K.L."/>
        </authorList>
    </citation>
    <scope>NUCLEOTIDE SEQUENCE</scope>
    <source>
        <strain evidence="8">IBT 20477</strain>
    </source>
</reference>
<evidence type="ECO:0000256" key="3">
    <source>
        <dbReference type="ARBA" id="ARBA00022448"/>
    </source>
</evidence>
<dbReference type="InterPro" id="IPR020846">
    <property type="entry name" value="MFS_dom"/>
</dbReference>
<name>A0A9W9ML51_9EURO</name>
<keyword evidence="4" id="KW-0812">Transmembrane</keyword>
<comment type="subcellular location">
    <subcellularLocation>
        <location evidence="1">Membrane</location>
        <topology evidence="1">Multi-pass membrane protein</topology>
    </subcellularLocation>
</comment>
<dbReference type="GO" id="GO:0016020">
    <property type="term" value="C:membrane"/>
    <property type="evidence" value="ECO:0007669"/>
    <property type="project" value="UniProtKB-SubCell"/>
</dbReference>
<dbReference type="AlphaFoldDB" id="A0A9W9ML51"/>
<keyword evidence="6" id="KW-0472">Membrane</keyword>
<dbReference type="Pfam" id="PF00083">
    <property type="entry name" value="Sugar_tr"/>
    <property type="match status" value="1"/>
</dbReference>
<evidence type="ECO:0000256" key="6">
    <source>
        <dbReference type="ARBA" id="ARBA00023136"/>
    </source>
</evidence>
<keyword evidence="3" id="KW-0813">Transport</keyword>
<sequence length="136" mass="14716">MSSSSGRRPVLLLGAIGICISQLLVAVLGTTTTSQDTAGKIFVHNKAAQNAAIAFICTFIFFSLHHRGPIAWVVTSEIFPLKIRARSLSITTATNWLLNWVVAYSTPYLVNYGSGNANLQSKIFFINNVRACVGGR</sequence>
<feature type="domain" description="Major facilitator superfamily (MFS) profile" evidence="7">
    <location>
        <begin position="1"/>
        <end position="136"/>
    </location>
</feature>
<comment type="caution">
    <text evidence="8">The sequence shown here is derived from an EMBL/GenBank/DDBJ whole genome shotgun (WGS) entry which is preliminary data.</text>
</comment>
<comment type="similarity">
    <text evidence="2">Belongs to the major facilitator superfamily. Sugar transporter (TC 2.A.1.1) family.</text>
</comment>
<dbReference type="Gene3D" id="1.20.1250.20">
    <property type="entry name" value="MFS general substrate transporter like domains"/>
    <property type="match status" value="1"/>
</dbReference>
<dbReference type="OrthoDB" id="5141738at2759"/>
<evidence type="ECO:0000256" key="1">
    <source>
        <dbReference type="ARBA" id="ARBA00004141"/>
    </source>
</evidence>
<accession>A0A9W9ML51</accession>
<organism evidence="8 9">
    <name type="scientific">Penicillium cf. viridicatum</name>
    <dbReference type="NCBI Taxonomy" id="2972119"/>
    <lineage>
        <taxon>Eukaryota</taxon>
        <taxon>Fungi</taxon>
        <taxon>Dikarya</taxon>
        <taxon>Ascomycota</taxon>
        <taxon>Pezizomycotina</taxon>
        <taxon>Eurotiomycetes</taxon>
        <taxon>Eurotiomycetidae</taxon>
        <taxon>Eurotiales</taxon>
        <taxon>Aspergillaceae</taxon>
        <taxon>Penicillium</taxon>
    </lineage>
</organism>
<protein>
    <recommendedName>
        <fullName evidence="7">Major facilitator superfamily (MFS) profile domain-containing protein</fullName>
    </recommendedName>
</protein>
<evidence type="ECO:0000259" key="7">
    <source>
        <dbReference type="PROSITE" id="PS50850"/>
    </source>
</evidence>
<evidence type="ECO:0000313" key="9">
    <source>
        <dbReference type="Proteomes" id="UP001150942"/>
    </source>
</evidence>
<reference evidence="8" key="1">
    <citation type="submission" date="2022-11" db="EMBL/GenBank/DDBJ databases">
        <authorList>
            <person name="Petersen C."/>
        </authorList>
    </citation>
    <scope>NUCLEOTIDE SEQUENCE</scope>
    <source>
        <strain evidence="8">IBT 20477</strain>
    </source>
</reference>
<dbReference type="InterPro" id="IPR003663">
    <property type="entry name" value="Sugar/inositol_transpt"/>
</dbReference>
<dbReference type="PROSITE" id="PS50850">
    <property type="entry name" value="MFS"/>
    <property type="match status" value="1"/>
</dbReference>
<evidence type="ECO:0000256" key="2">
    <source>
        <dbReference type="ARBA" id="ARBA00010992"/>
    </source>
</evidence>
<evidence type="ECO:0000256" key="4">
    <source>
        <dbReference type="ARBA" id="ARBA00022692"/>
    </source>
</evidence>
<dbReference type="PRINTS" id="PR00171">
    <property type="entry name" value="SUGRTRNSPORT"/>
</dbReference>
<dbReference type="InterPro" id="IPR050360">
    <property type="entry name" value="MFS_Sugar_Transporters"/>
</dbReference>
<dbReference type="GO" id="GO:0005351">
    <property type="term" value="F:carbohydrate:proton symporter activity"/>
    <property type="evidence" value="ECO:0007669"/>
    <property type="project" value="TreeGrafter"/>
</dbReference>
<dbReference type="EMBL" id="JAPQKQ010000003">
    <property type="protein sequence ID" value="KAJ5203339.1"/>
    <property type="molecule type" value="Genomic_DNA"/>
</dbReference>
<evidence type="ECO:0000313" key="8">
    <source>
        <dbReference type="EMBL" id="KAJ5203339.1"/>
    </source>
</evidence>
<dbReference type="InterPro" id="IPR005828">
    <property type="entry name" value="MFS_sugar_transport-like"/>
</dbReference>
<dbReference type="InterPro" id="IPR036259">
    <property type="entry name" value="MFS_trans_sf"/>
</dbReference>
<keyword evidence="9" id="KW-1185">Reference proteome</keyword>
<evidence type="ECO:0000256" key="5">
    <source>
        <dbReference type="ARBA" id="ARBA00022989"/>
    </source>
</evidence>
<dbReference type="SUPFAM" id="SSF103473">
    <property type="entry name" value="MFS general substrate transporter"/>
    <property type="match status" value="1"/>
</dbReference>